<dbReference type="RefSeq" id="WP_307409634.1">
    <property type="nucleotide sequence ID" value="NZ_JAUSUR010000006.1"/>
</dbReference>
<keyword evidence="2" id="KW-0812">Transmembrane</keyword>
<keyword evidence="1" id="KW-0175">Coiled coil</keyword>
<keyword evidence="2" id="KW-1133">Transmembrane helix</keyword>
<organism evidence="3 4">
    <name type="scientific">Breznakia pachnodae</name>
    <dbReference type="NCBI Taxonomy" id="265178"/>
    <lineage>
        <taxon>Bacteria</taxon>
        <taxon>Bacillati</taxon>
        <taxon>Bacillota</taxon>
        <taxon>Erysipelotrichia</taxon>
        <taxon>Erysipelotrichales</taxon>
        <taxon>Erysipelotrichaceae</taxon>
        <taxon>Breznakia</taxon>
    </lineage>
</organism>
<evidence type="ECO:0000256" key="2">
    <source>
        <dbReference type="SAM" id="Phobius"/>
    </source>
</evidence>
<proteinExistence type="predicted"/>
<dbReference type="Proteomes" id="UP001230220">
    <property type="component" value="Unassembled WGS sequence"/>
</dbReference>
<comment type="caution">
    <text evidence="3">The sequence shown here is derived from an EMBL/GenBank/DDBJ whole genome shotgun (WGS) entry which is preliminary data.</text>
</comment>
<name>A0ABU0E5P7_9FIRM</name>
<keyword evidence="2" id="KW-0472">Membrane</keyword>
<keyword evidence="3" id="KW-0132">Cell division</keyword>
<dbReference type="GO" id="GO:0051301">
    <property type="term" value="P:cell division"/>
    <property type="evidence" value="ECO:0007669"/>
    <property type="project" value="UniProtKB-KW"/>
</dbReference>
<accession>A0ABU0E5P7</accession>
<feature type="transmembrane region" description="Helical" evidence="2">
    <location>
        <begin position="16"/>
        <end position="35"/>
    </location>
</feature>
<evidence type="ECO:0000313" key="4">
    <source>
        <dbReference type="Proteomes" id="UP001230220"/>
    </source>
</evidence>
<sequence length="99" mass="11221">MVKIVKKKRKLRIEGLISLIFVISILCYFGSVTILRSQNVVKQTQLGEIENDIELLDSDVANLTLEVKQLDSRDRILEIAEKHGLTVRQEQIVSVTGTE</sequence>
<keyword evidence="3" id="KW-0131">Cell cycle</keyword>
<evidence type="ECO:0000313" key="3">
    <source>
        <dbReference type="EMBL" id="MDQ0362221.1"/>
    </source>
</evidence>
<feature type="coiled-coil region" evidence="1">
    <location>
        <begin position="46"/>
        <end position="73"/>
    </location>
</feature>
<dbReference type="EMBL" id="JAUSUR010000006">
    <property type="protein sequence ID" value="MDQ0362221.1"/>
    <property type="molecule type" value="Genomic_DNA"/>
</dbReference>
<reference evidence="3 4" key="1">
    <citation type="submission" date="2023-07" db="EMBL/GenBank/DDBJ databases">
        <title>Genomic Encyclopedia of Type Strains, Phase IV (KMG-IV): sequencing the most valuable type-strain genomes for metagenomic binning, comparative biology and taxonomic classification.</title>
        <authorList>
            <person name="Goeker M."/>
        </authorList>
    </citation>
    <scope>NUCLEOTIDE SEQUENCE [LARGE SCALE GENOMIC DNA]</scope>
    <source>
        <strain evidence="3 4">DSM 16784</strain>
    </source>
</reference>
<gene>
    <name evidence="3" type="ORF">J2S15_002975</name>
</gene>
<keyword evidence="4" id="KW-1185">Reference proteome</keyword>
<evidence type="ECO:0000256" key="1">
    <source>
        <dbReference type="SAM" id="Coils"/>
    </source>
</evidence>
<protein>
    <submittedName>
        <fullName evidence="3">Cell division protein FtsL</fullName>
    </submittedName>
</protein>